<evidence type="ECO:0000313" key="2">
    <source>
        <dbReference type="EMBL" id="MEW9572684.1"/>
    </source>
</evidence>
<dbReference type="Proteomes" id="UP001556220">
    <property type="component" value="Unassembled WGS sequence"/>
</dbReference>
<evidence type="ECO:0008006" key="4">
    <source>
        <dbReference type="Google" id="ProtNLM"/>
    </source>
</evidence>
<evidence type="ECO:0000256" key="1">
    <source>
        <dbReference type="SAM" id="Phobius"/>
    </source>
</evidence>
<sequence>MGELVKVLSRVRNGEYSFEPSSQMPDALLKFQPTARALAHAMKEGYLERCEFKRESYKGTLLYSGAYVVRGLSYAGDEFLEREATIKGRISKYAPSALKWALGIVAGVVLAALVRWLIG</sequence>
<protein>
    <recommendedName>
        <fullName evidence="4">RING-type E3 ubiquitin transferase</fullName>
    </recommendedName>
</protein>
<keyword evidence="3" id="KW-1185">Reference proteome</keyword>
<keyword evidence="1" id="KW-0472">Membrane</keyword>
<dbReference type="EMBL" id="JBFOHK010000003">
    <property type="protein sequence ID" value="MEW9572684.1"/>
    <property type="molecule type" value="Genomic_DNA"/>
</dbReference>
<dbReference type="RefSeq" id="WP_367854749.1">
    <property type="nucleotide sequence ID" value="NZ_JBFOHK010000003.1"/>
</dbReference>
<keyword evidence="1" id="KW-1133">Transmembrane helix</keyword>
<gene>
    <name evidence="2" type="ORF">ABQJ54_13070</name>
</gene>
<proteinExistence type="predicted"/>
<accession>A0ABV3QFR4</accession>
<keyword evidence="1" id="KW-0812">Transmembrane</keyword>
<name>A0ABV3QFR4_9GAMM</name>
<reference evidence="2 3" key="1">
    <citation type="submission" date="2024-06" db="EMBL/GenBank/DDBJ databases">
        <authorList>
            <person name="Woo H."/>
        </authorList>
    </citation>
    <scope>NUCLEOTIDE SEQUENCE [LARGE SCALE GENOMIC DNA]</scope>
    <source>
        <strain evidence="2 3">Si-c</strain>
    </source>
</reference>
<feature type="transmembrane region" description="Helical" evidence="1">
    <location>
        <begin position="97"/>
        <end position="118"/>
    </location>
</feature>
<comment type="caution">
    <text evidence="2">The sequence shown here is derived from an EMBL/GenBank/DDBJ whole genome shotgun (WGS) entry which is preliminary data.</text>
</comment>
<evidence type="ECO:0000313" key="3">
    <source>
        <dbReference type="Proteomes" id="UP001556220"/>
    </source>
</evidence>
<organism evidence="2 3">
    <name type="scientific">Rhodanobacter lycopersici</name>
    <dbReference type="NCBI Taxonomy" id="3162487"/>
    <lineage>
        <taxon>Bacteria</taxon>
        <taxon>Pseudomonadati</taxon>
        <taxon>Pseudomonadota</taxon>
        <taxon>Gammaproteobacteria</taxon>
        <taxon>Lysobacterales</taxon>
        <taxon>Rhodanobacteraceae</taxon>
        <taxon>Rhodanobacter</taxon>
    </lineage>
</organism>